<dbReference type="PANTHER" id="PTHR36688:SF1">
    <property type="entry name" value="ENDONUCLEASE_EXONUCLEASE_PHOSPHATASE DOMAIN-CONTAINING PROTEIN"/>
    <property type="match status" value="1"/>
</dbReference>
<gene>
    <name evidence="4" type="ORF">HNY73_019592</name>
</gene>
<dbReference type="SUPFAM" id="SSF56219">
    <property type="entry name" value="DNase I-like"/>
    <property type="match status" value="1"/>
</dbReference>
<protein>
    <submittedName>
        <fullName evidence="4">Putative RNA-directed DNA polymerase like protein</fullName>
    </submittedName>
</protein>
<dbReference type="PANTHER" id="PTHR36688">
    <property type="entry name" value="ENDO/EXONUCLEASE/PHOSPHATASE DOMAIN-CONTAINING PROTEIN"/>
    <property type="match status" value="1"/>
</dbReference>
<evidence type="ECO:0000259" key="3">
    <source>
        <dbReference type="Pfam" id="PF14529"/>
    </source>
</evidence>
<evidence type="ECO:0000313" key="5">
    <source>
        <dbReference type="Proteomes" id="UP000807504"/>
    </source>
</evidence>
<keyword evidence="4" id="KW-0695">RNA-directed DNA polymerase</keyword>
<dbReference type="Pfam" id="PF00078">
    <property type="entry name" value="RVT_1"/>
    <property type="match status" value="1"/>
</dbReference>
<dbReference type="Proteomes" id="UP000807504">
    <property type="component" value="Unassembled WGS sequence"/>
</dbReference>
<evidence type="ECO:0000256" key="1">
    <source>
        <dbReference type="SAM" id="MobiDB-lite"/>
    </source>
</evidence>
<keyword evidence="5" id="KW-1185">Reference proteome</keyword>
<feature type="region of interest" description="Disordered" evidence="1">
    <location>
        <begin position="31"/>
        <end position="56"/>
    </location>
</feature>
<dbReference type="InterPro" id="IPR052560">
    <property type="entry name" value="RdDP_mobile_element"/>
</dbReference>
<feature type="domain" description="Reverse transcriptase" evidence="2">
    <location>
        <begin position="549"/>
        <end position="693"/>
    </location>
</feature>
<dbReference type="InterPro" id="IPR000477">
    <property type="entry name" value="RT_dom"/>
</dbReference>
<feature type="domain" description="Endonuclease/exonuclease/phosphatase" evidence="3">
    <location>
        <begin position="168"/>
        <end position="276"/>
    </location>
</feature>
<dbReference type="EMBL" id="JABXBU010002230">
    <property type="protein sequence ID" value="KAF8766539.1"/>
    <property type="molecule type" value="Genomic_DNA"/>
</dbReference>
<name>A0A8T0E3S0_ARGBR</name>
<accession>A0A8T0E3S0</accession>
<reference evidence="4" key="2">
    <citation type="submission" date="2020-06" db="EMBL/GenBank/DDBJ databases">
        <authorList>
            <person name="Sheffer M."/>
        </authorList>
    </citation>
    <scope>NUCLEOTIDE SEQUENCE</scope>
</reference>
<organism evidence="4 5">
    <name type="scientific">Argiope bruennichi</name>
    <name type="common">Wasp spider</name>
    <name type="synonym">Aranea bruennichi</name>
    <dbReference type="NCBI Taxonomy" id="94029"/>
    <lineage>
        <taxon>Eukaryota</taxon>
        <taxon>Metazoa</taxon>
        <taxon>Ecdysozoa</taxon>
        <taxon>Arthropoda</taxon>
        <taxon>Chelicerata</taxon>
        <taxon>Arachnida</taxon>
        <taxon>Araneae</taxon>
        <taxon>Araneomorphae</taxon>
        <taxon>Entelegynae</taxon>
        <taxon>Araneoidea</taxon>
        <taxon>Araneidae</taxon>
        <taxon>Argiope</taxon>
    </lineage>
</organism>
<dbReference type="InterPro" id="IPR005135">
    <property type="entry name" value="Endo/exonuclease/phosphatase"/>
</dbReference>
<sequence length="703" mass="79189">MLMLSGGASFRQFGSCTSLPMNRLTNDLNPASSVAQSNQGRVRGLGRGPRPISKPQSPFSLKTLKILQCNINGLTTLATTAKLDQLLKFAELNNVQVIALQETKLKVTSSLKIRGYNIFRKDRTTKSGGGLAFLIKDVKYQSIVISTDQTSDLEIQGIKILWRGKPLNIFNVYHPPNQKNLFANFSNFMDKNSIIIGDLNAKHSAWGCSGDNDRGIDVLQMMDDNEFIILNVGSHTHSSFSYNTSEALDISMTSAELVPQCSWSVLDNIGSDHLPILIELNKKQKIFHSKENFWNFNEANWASFSDSVDKEISAVPMTGNLNNDWNNFKNIILKYAKACIPRGNVKRYVPCYTKNTAVIEPLLEKRKSLLQASGPVVNNRRTAINKINAEIKLTYAHLNPLDSSGAGLCKEQIQNEECNSIRNTDGQIFPDDKSSANGLAAHYQSTGRLHFTNEDKPILSKARNIVHGCRSTDLGDPTLTKQFSMRKLLIALTFLDLNKSLGPDGLSGRLLEYLGSMGKQRLIDLFNLSWKKRTLPKRNEKAIIIPVKKPNKNSSSPEDFRPIALTCTTSKVMEKMIHIRLQFFLNQNNLMPCEQYGFRRGHSTIDQVLYFAQTIRDAHNHKPTHHTVAAFLDLTKAFDRVWKHKLIIKLHNSFNIRGNTLAWISDYLQQRSIRVMFNKTLSNNFHLSQGVPQAKDRVEKLNI</sequence>
<dbReference type="GO" id="GO:0003964">
    <property type="term" value="F:RNA-directed DNA polymerase activity"/>
    <property type="evidence" value="ECO:0007669"/>
    <property type="project" value="UniProtKB-KW"/>
</dbReference>
<reference evidence="4" key="1">
    <citation type="journal article" date="2020" name="bioRxiv">
        <title>Chromosome-level reference genome of the European wasp spider Argiope bruennichi: a resource for studies on range expansion and evolutionary adaptation.</title>
        <authorList>
            <person name="Sheffer M.M."/>
            <person name="Hoppe A."/>
            <person name="Krehenwinkel H."/>
            <person name="Uhl G."/>
            <person name="Kuss A.W."/>
            <person name="Jensen L."/>
            <person name="Jensen C."/>
            <person name="Gillespie R.G."/>
            <person name="Hoff K.J."/>
            <person name="Prost S."/>
        </authorList>
    </citation>
    <scope>NUCLEOTIDE SEQUENCE</scope>
</reference>
<evidence type="ECO:0000259" key="2">
    <source>
        <dbReference type="Pfam" id="PF00078"/>
    </source>
</evidence>
<proteinExistence type="predicted"/>
<dbReference type="CDD" id="cd01650">
    <property type="entry name" value="RT_nLTR_like"/>
    <property type="match status" value="1"/>
</dbReference>
<keyword evidence="4" id="KW-0808">Transferase</keyword>
<dbReference type="Pfam" id="PF14529">
    <property type="entry name" value="Exo_endo_phos_2"/>
    <property type="match status" value="1"/>
</dbReference>
<dbReference type="AlphaFoldDB" id="A0A8T0E3S0"/>
<comment type="caution">
    <text evidence="4">The sequence shown here is derived from an EMBL/GenBank/DDBJ whole genome shotgun (WGS) entry which is preliminary data.</text>
</comment>
<dbReference type="InterPro" id="IPR036691">
    <property type="entry name" value="Endo/exonu/phosph_ase_sf"/>
</dbReference>
<evidence type="ECO:0000313" key="4">
    <source>
        <dbReference type="EMBL" id="KAF8766539.1"/>
    </source>
</evidence>
<keyword evidence="4" id="KW-0548">Nucleotidyltransferase</keyword>
<dbReference type="Gene3D" id="3.60.10.10">
    <property type="entry name" value="Endonuclease/exonuclease/phosphatase"/>
    <property type="match status" value="1"/>
</dbReference>